<feature type="non-terminal residue" evidence="1">
    <location>
        <position position="103"/>
    </location>
</feature>
<name>A0ACB6Z7E2_THEGA</name>
<reference evidence="1" key="1">
    <citation type="submission" date="2019-10" db="EMBL/GenBank/DDBJ databases">
        <authorList>
            <consortium name="DOE Joint Genome Institute"/>
            <person name="Kuo A."/>
            <person name="Miyauchi S."/>
            <person name="Kiss E."/>
            <person name="Drula E."/>
            <person name="Kohler A."/>
            <person name="Sanchez-Garcia M."/>
            <person name="Andreopoulos B."/>
            <person name="Barry K.W."/>
            <person name="Bonito G."/>
            <person name="Buee M."/>
            <person name="Carver A."/>
            <person name="Chen C."/>
            <person name="Cichocki N."/>
            <person name="Clum A."/>
            <person name="Culley D."/>
            <person name="Crous P.W."/>
            <person name="Fauchery L."/>
            <person name="Girlanda M."/>
            <person name="Hayes R."/>
            <person name="Keri Z."/>
            <person name="Labutti K."/>
            <person name="Lipzen A."/>
            <person name="Lombard V."/>
            <person name="Magnuson J."/>
            <person name="Maillard F."/>
            <person name="Morin E."/>
            <person name="Murat C."/>
            <person name="Nolan M."/>
            <person name="Ohm R."/>
            <person name="Pangilinan J."/>
            <person name="Pereira M."/>
            <person name="Perotto S."/>
            <person name="Peter M."/>
            <person name="Riley R."/>
            <person name="Sitrit Y."/>
            <person name="Stielow B."/>
            <person name="Szollosi G."/>
            <person name="Zifcakova L."/>
            <person name="Stursova M."/>
            <person name="Spatafora J.W."/>
            <person name="Tedersoo L."/>
            <person name="Vaario L.-M."/>
            <person name="Yamada A."/>
            <person name="Yan M."/>
            <person name="Wang P."/>
            <person name="Xu J."/>
            <person name="Bruns T."/>
            <person name="Baldrian P."/>
            <person name="Vilgalys R."/>
            <person name="Henrissat B."/>
            <person name="Grigoriev I.V."/>
            <person name="Hibbett D."/>
            <person name="Nagy L.G."/>
            <person name="Martin F.M."/>
        </authorList>
    </citation>
    <scope>NUCLEOTIDE SEQUENCE</scope>
    <source>
        <strain evidence="1">P2</strain>
    </source>
</reference>
<organism evidence="1 2">
    <name type="scientific">Thelephora ganbajun</name>
    <name type="common">Ganba fungus</name>
    <dbReference type="NCBI Taxonomy" id="370292"/>
    <lineage>
        <taxon>Eukaryota</taxon>
        <taxon>Fungi</taxon>
        <taxon>Dikarya</taxon>
        <taxon>Basidiomycota</taxon>
        <taxon>Agaricomycotina</taxon>
        <taxon>Agaricomycetes</taxon>
        <taxon>Thelephorales</taxon>
        <taxon>Thelephoraceae</taxon>
        <taxon>Thelephora</taxon>
    </lineage>
</organism>
<accession>A0ACB6Z7E2</accession>
<proteinExistence type="predicted"/>
<reference evidence="1" key="2">
    <citation type="journal article" date="2020" name="Nat. Commun.">
        <title>Large-scale genome sequencing of mycorrhizal fungi provides insights into the early evolution of symbiotic traits.</title>
        <authorList>
            <person name="Miyauchi S."/>
            <person name="Kiss E."/>
            <person name="Kuo A."/>
            <person name="Drula E."/>
            <person name="Kohler A."/>
            <person name="Sanchez-Garcia M."/>
            <person name="Morin E."/>
            <person name="Andreopoulos B."/>
            <person name="Barry K.W."/>
            <person name="Bonito G."/>
            <person name="Buee M."/>
            <person name="Carver A."/>
            <person name="Chen C."/>
            <person name="Cichocki N."/>
            <person name="Clum A."/>
            <person name="Culley D."/>
            <person name="Crous P.W."/>
            <person name="Fauchery L."/>
            <person name="Girlanda M."/>
            <person name="Hayes R.D."/>
            <person name="Keri Z."/>
            <person name="LaButti K."/>
            <person name="Lipzen A."/>
            <person name="Lombard V."/>
            <person name="Magnuson J."/>
            <person name="Maillard F."/>
            <person name="Murat C."/>
            <person name="Nolan M."/>
            <person name="Ohm R.A."/>
            <person name="Pangilinan J."/>
            <person name="Pereira M.F."/>
            <person name="Perotto S."/>
            <person name="Peter M."/>
            <person name="Pfister S."/>
            <person name="Riley R."/>
            <person name="Sitrit Y."/>
            <person name="Stielow J.B."/>
            <person name="Szollosi G."/>
            <person name="Zifcakova L."/>
            <person name="Stursova M."/>
            <person name="Spatafora J.W."/>
            <person name="Tedersoo L."/>
            <person name="Vaario L.M."/>
            <person name="Yamada A."/>
            <person name="Yan M."/>
            <person name="Wang P."/>
            <person name="Xu J."/>
            <person name="Bruns T."/>
            <person name="Baldrian P."/>
            <person name="Vilgalys R."/>
            <person name="Dunand C."/>
            <person name="Henrissat B."/>
            <person name="Grigoriev I.V."/>
            <person name="Hibbett D."/>
            <person name="Nagy L.G."/>
            <person name="Martin F.M."/>
        </authorList>
    </citation>
    <scope>NUCLEOTIDE SEQUENCE</scope>
    <source>
        <strain evidence="1">P2</strain>
    </source>
</reference>
<gene>
    <name evidence="1" type="ORF">BDM02DRAFT_3120234</name>
</gene>
<sequence>MPGTGEAVSGGLDGSFYDRKPSVEFKPPTPDWGYLAQVNEKFKEVLTWDIERIVGDPAHKAMFQCTPVWNGTEKLEKYSRTGGSRKAAMNAAAEAIALSGHCV</sequence>
<protein>
    <submittedName>
        <fullName evidence="1">Uncharacterized protein</fullName>
    </submittedName>
</protein>
<dbReference type="Proteomes" id="UP000886501">
    <property type="component" value="Unassembled WGS sequence"/>
</dbReference>
<evidence type="ECO:0000313" key="1">
    <source>
        <dbReference type="EMBL" id="KAF9645464.1"/>
    </source>
</evidence>
<evidence type="ECO:0000313" key="2">
    <source>
        <dbReference type="Proteomes" id="UP000886501"/>
    </source>
</evidence>
<comment type="caution">
    <text evidence="1">The sequence shown here is derived from an EMBL/GenBank/DDBJ whole genome shotgun (WGS) entry which is preliminary data.</text>
</comment>
<dbReference type="EMBL" id="MU118090">
    <property type="protein sequence ID" value="KAF9645464.1"/>
    <property type="molecule type" value="Genomic_DNA"/>
</dbReference>
<keyword evidence="2" id="KW-1185">Reference proteome</keyword>